<dbReference type="InterPro" id="IPR002213">
    <property type="entry name" value="UDP_glucos_trans"/>
</dbReference>
<dbReference type="GO" id="GO:0035251">
    <property type="term" value="F:UDP-glucosyltransferase activity"/>
    <property type="evidence" value="ECO:0007669"/>
    <property type="project" value="TreeGrafter"/>
</dbReference>
<reference evidence="4" key="1">
    <citation type="submission" date="2022-02" db="EMBL/GenBank/DDBJ databases">
        <authorList>
            <person name="Henning P.M."/>
            <person name="McCubbin A.G."/>
            <person name="Shore J.S."/>
        </authorList>
    </citation>
    <scope>NUCLEOTIDE SEQUENCE</scope>
    <source>
        <strain evidence="4">F60SS</strain>
        <tissue evidence="4">Leaves</tissue>
    </source>
</reference>
<organism evidence="4 5">
    <name type="scientific">Turnera subulata</name>
    <dbReference type="NCBI Taxonomy" id="218843"/>
    <lineage>
        <taxon>Eukaryota</taxon>
        <taxon>Viridiplantae</taxon>
        <taxon>Streptophyta</taxon>
        <taxon>Embryophyta</taxon>
        <taxon>Tracheophyta</taxon>
        <taxon>Spermatophyta</taxon>
        <taxon>Magnoliopsida</taxon>
        <taxon>eudicotyledons</taxon>
        <taxon>Gunneridae</taxon>
        <taxon>Pentapetalae</taxon>
        <taxon>rosids</taxon>
        <taxon>fabids</taxon>
        <taxon>Malpighiales</taxon>
        <taxon>Passifloraceae</taxon>
        <taxon>Turnera</taxon>
    </lineage>
</organism>
<dbReference type="SUPFAM" id="SSF53756">
    <property type="entry name" value="UDP-Glycosyltransferase/glycogen phosphorylase"/>
    <property type="match status" value="1"/>
</dbReference>
<evidence type="ECO:0000313" key="4">
    <source>
        <dbReference type="EMBL" id="KAJ4825628.1"/>
    </source>
</evidence>
<dbReference type="Pfam" id="PF00201">
    <property type="entry name" value="UDPGT"/>
    <property type="match status" value="1"/>
</dbReference>
<dbReference type="Gene3D" id="3.40.50.2000">
    <property type="entry name" value="Glycogen Phosphorylase B"/>
    <property type="match status" value="2"/>
</dbReference>
<dbReference type="FunFam" id="3.40.50.2000:FF:000063">
    <property type="entry name" value="Glycosyltransferase"/>
    <property type="match status" value="1"/>
</dbReference>
<protein>
    <recommendedName>
        <fullName evidence="6">Glycosyltransferase</fullName>
    </recommendedName>
</protein>
<comment type="caution">
    <text evidence="4">The sequence shown here is derived from an EMBL/GenBank/DDBJ whole genome shotgun (WGS) entry which is preliminary data.</text>
</comment>
<evidence type="ECO:0000313" key="5">
    <source>
        <dbReference type="Proteomes" id="UP001141552"/>
    </source>
</evidence>
<dbReference type="Proteomes" id="UP001141552">
    <property type="component" value="Unassembled WGS sequence"/>
</dbReference>
<dbReference type="EMBL" id="JAKUCV010006848">
    <property type="protein sequence ID" value="KAJ4825628.1"/>
    <property type="molecule type" value="Genomic_DNA"/>
</dbReference>
<evidence type="ECO:0000256" key="2">
    <source>
        <dbReference type="ARBA" id="ARBA00022676"/>
    </source>
</evidence>
<dbReference type="CDD" id="cd03784">
    <property type="entry name" value="GT1_Gtf-like"/>
    <property type="match status" value="1"/>
</dbReference>
<keyword evidence="5" id="KW-1185">Reference proteome</keyword>
<keyword evidence="2" id="KW-0328">Glycosyltransferase</keyword>
<gene>
    <name evidence="4" type="ORF">Tsubulata_029047</name>
</gene>
<proteinExistence type="inferred from homology"/>
<accession>A0A9Q0J263</accession>
<dbReference type="PANTHER" id="PTHR48047:SF45">
    <property type="entry name" value="SCOPOLETIN GLUCOSYLTRANSFERASE-LIKE"/>
    <property type="match status" value="1"/>
</dbReference>
<evidence type="ECO:0008006" key="6">
    <source>
        <dbReference type="Google" id="ProtNLM"/>
    </source>
</evidence>
<dbReference type="PANTHER" id="PTHR48047">
    <property type="entry name" value="GLYCOSYLTRANSFERASE"/>
    <property type="match status" value="1"/>
</dbReference>
<dbReference type="OrthoDB" id="5835829at2759"/>
<dbReference type="FunFam" id="3.40.50.2000:FF:000071">
    <property type="entry name" value="Glycosyltransferase"/>
    <property type="match status" value="1"/>
</dbReference>
<reference evidence="4" key="2">
    <citation type="journal article" date="2023" name="Plants (Basel)">
        <title>Annotation of the Turnera subulata (Passifloraceae) Draft Genome Reveals the S-Locus Evolved after the Divergence of Turneroideae from Passifloroideae in a Stepwise Manner.</title>
        <authorList>
            <person name="Henning P.M."/>
            <person name="Roalson E.H."/>
            <person name="Mir W."/>
            <person name="McCubbin A.G."/>
            <person name="Shore J.S."/>
        </authorList>
    </citation>
    <scope>NUCLEOTIDE SEQUENCE</scope>
    <source>
        <strain evidence="4">F60SS</strain>
    </source>
</reference>
<evidence type="ECO:0000256" key="1">
    <source>
        <dbReference type="ARBA" id="ARBA00009995"/>
    </source>
</evidence>
<evidence type="ECO:0000256" key="3">
    <source>
        <dbReference type="ARBA" id="ARBA00022679"/>
    </source>
</evidence>
<comment type="similarity">
    <text evidence="1">Belongs to the UDP-glycosyltransferase family.</text>
</comment>
<name>A0A9Q0J263_9ROSI</name>
<keyword evidence="3" id="KW-0808">Transferase</keyword>
<sequence>MVSTKEQLHVMFLPYMAPGHMMPMVDIARIFAADGVRVTIITTTRNATPFQNAIDRDIESGRSIALEILAFPCAEAGLPEGCENLYATPTPEMSMKLFHGIELLTPQIKRLFYDHHPDCIASDYLFPWTVDVAVELGIPRLAFSGSGFFNLCVAYCMEHYQPHSQVSSETETFVVPSLPHEVRITRSQLPDIVKETNEFSGLFDKLREAERNSYGILMNSYYELEAAYVDYYMKVTGTKAWCLGPLSLLHKCVDDRIESEHSCLHWLDTKKAKSVLYICFGSLSRFSKAQTSEIANALEESGHSFIWVIGKTLKSTNGVESEDKDQQQEYWLPEGFENRIEESGKGLIVRGWAPQVLILEHPAIGAFFTHCGWNSILEGLSAGVAFLTWPGFAEQFYNEKLITQVLKIGVPVGNEHWKVWATQESPLIGRNEIEKAVRLLMDETDETVEMRERASQLAELAKNAVQEGGSSYRNMKALIEDIRNYKHSND</sequence>
<dbReference type="AlphaFoldDB" id="A0A9Q0J263"/>